<comment type="similarity">
    <text evidence="2">Belongs to the peptidase C19 family.</text>
</comment>
<dbReference type="InterPro" id="IPR028889">
    <property type="entry name" value="USP"/>
</dbReference>
<comment type="catalytic activity">
    <reaction evidence="1">
        <text>Thiol-dependent hydrolysis of ester, thioester, amide, peptide and isopeptide bonds formed by the C-terminal Gly of ubiquitin (a 76-residue protein attached to proteins as an intracellular targeting signal).</text>
        <dbReference type="EC" id="3.4.19.12"/>
    </reaction>
</comment>
<dbReference type="EC" id="3.4.19.12" evidence="3"/>
<organism evidence="7">
    <name type="scientific">Hemiselmis andersenii</name>
    <name type="common">Cryptophyte alga</name>
    <dbReference type="NCBI Taxonomy" id="464988"/>
    <lineage>
        <taxon>Eukaryota</taxon>
        <taxon>Cryptophyceae</taxon>
        <taxon>Cryptomonadales</taxon>
        <taxon>Hemiselmidaceae</taxon>
        <taxon>Hemiselmis</taxon>
    </lineage>
</organism>
<evidence type="ECO:0000256" key="4">
    <source>
        <dbReference type="ARBA" id="ARBA00022670"/>
    </source>
</evidence>
<keyword evidence="5" id="KW-0378">Hydrolase</keyword>
<keyword evidence="4" id="KW-0645">Protease</keyword>
<dbReference type="PROSITE" id="PS00973">
    <property type="entry name" value="USP_2"/>
    <property type="match status" value="1"/>
</dbReference>
<evidence type="ECO:0000256" key="1">
    <source>
        <dbReference type="ARBA" id="ARBA00000707"/>
    </source>
</evidence>
<dbReference type="Gene3D" id="3.90.70.10">
    <property type="entry name" value="Cysteine proteinases"/>
    <property type="match status" value="1"/>
</dbReference>
<dbReference type="GO" id="GO:0005829">
    <property type="term" value="C:cytosol"/>
    <property type="evidence" value="ECO:0007669"/>
    <property type="project" value="TreeGrafter"/>
</dbReference>
<feature type="domain" description="USP" evidence="6">
    <location>
        <begin position="1"/>
        <end position="197"/>
    </location>
</feature>
<protein>
    <recommendedName>
        <fullName evidence="3">ubiquitinyl hydrolase 1</fullName>
        <ecNumber evidence="3">3.4.19.12</ecNumber>
    </recommendedName>
</protein>
<evidence type="ECO:0000256" key="5">
    <source>
        <dbReference type="ARBA" id="ARBA00022801"/>
    </source>
</evidence>
<sequence>MQNIFEGILTNETRCLSCEAVTSRDEAFLDLSLEIEENSSITSCLRNFSGTETLNKEDKFFCDSCCSLQEAHKCMKIKKTPPILALHLKRFKYLEDVGRLKKLSHRVVFPSELKINNTTDDAADPDASFSLFAVVVHVGSGMNHGHYVCLVKIHRQWFLFDDETVEGIDDSQLHTCFGSAQEGSGNYSGYLLFYQKQGANGMTVGAASGAR</sequence>
<evidence type="ECO:0000259" key="6">
    <source>
        <dbReference type="PROSITE" id="PS50235"/>
    </source>
</evidence>
<proteinExistence type="inferred from homology"/>
<dbReference type="GO" id="GO:0016579">
    <property type="term" value="P:protein deubiquitination"/>
    <property type="evidence" value="ECO:0007669"/>
    <property type="project" value="InterPro"/>
</dbReference>
<dbReference type="GO" id="GO:0004843">
    <property type="term" value="F:cysteine-type deubiquitinase activity"/>
    <property type="evidence" value="ECO:0007669"/>
    <property type="project" value="UniProtKB-EC"/>
</dbReference>
<reference evidence="7" key="1">
    <citation type="submission" date="2021-01" db="EMBL/GenBank/DDBJ databases">
        <authorList>
            <person name="Corre E."/>
            <person name="Pelletier E."/>
            <person name="Niang G."/>
            <person name="Scheremetjew M."/>
            <person name="Finn R."/>
            <person name="Kale V."/>
            <person name="Holt S."/>
            <person name="Cochrane G."/>
            <person name="Meng A."/>
            <person name="Brown T."/>
            <person name="Cohen L."/>
        </authorList>
    </citation>
    <scope>NUCLEOTIDE SEQUENCE</scope>
    <source>
        <strain evidence="7">CCMP644</strain>
    </source>
</reference>
<dbReference type="GO" id="GO:0005634">
    <property type="term" value="C:nucleus"/>
    <property type="evidence" value="ECO:0007669"/>
    <property type="project" value="TreeGrafter"/>
</dbReference>
<evidence type="ECO:0000313" key="7">
    <source>
        <dbReference type="EMBL" id="CAD8946437.1"/>
    </source>
</evidence>
<gene>
    <name evidence="7" type="ORF">HAND00432_LOCUS955</name>
</gene>
<dbReference type="PANTHER" id="PTHR24006">
    <property type="entry name" value="UBIQUITIN CARBOXYL-TERMINAL HYDROLASE"/>
    <property type="match status" value="1"/>
</dbReference>
<dbReference type="GO" id="GO:0006508">
    <property type="term" value="P:proteolysis"/>
    <property type="evidence" value="ECO:0007669"/>
    <property type="project" value="UniProtKB-KW"/>
</dbReference>
<evidence type="ECO:0000256" key="2">
    <source>
        <dbReference type="ARBA" id="ARBA00009085"/>
    </source>
</evidence>
<evidence type="ECO:0000256" key="3">
    <source>
        <dbReference type="ARBA" id="ARBA00012759"/>
    </source>
</evidence>
<dbReference type="EMBL" id="HBFX01001621">
    <property type="protein sequence ID" value="CAD8946437.1"/>
    <property type="molecule type" value="Transcribed_RNA"/>
</dbReference>
<dbReference type="SUPFAM" id="SSF54001">
    <property type="entry name" value="Cysteine proteinases"/>
    <property type="match status" value="1"/>
</dbReference>
<dbReference type="InterPro" id="IPR050164">
    <property type="entry name" value="Peptidase_C19"/>
</dbReference>
<dbReference type="PROSITE" id="PS50235">
    <property type="entry name" value="USP_3"/>
    <property type="match status" value="1"/>
</dbReference>
<dbReference type="PANTHER" id="PTHR24006:SF733">
    <property type="entry name" value="RE52890P"/>
    <property type="match status" value="1"/>
</dbReference>
<name>A0A7S1GS98_HEMAN</name>
<dbReference type="AlphaFoldDB" id="A0A7S1GS98"/>
<dbReference type="InterPro" id="IPR001394">
    <property type="entry name" value="Peptidase_C19_UCH"/>
</dbReference>
<accession>A0A7S1GS98</accession>
<dbReference type="InterPro" id="IPR018200">
    <property type="entry name" value="USP_CS"/>
</dbReference>
<dbReference type="InterPro" id="IPR038765">
    <property type="entry name" value="Papain-like_cys_pep_sf"/>
</dbReference>
<dbReference type="Pfam" id="PF00443">
    <property type="entry name" value="UCH"/>
    <property type="match status" value="1"/>
</dbReference>